<evidence type="ECO:0000256" key="1">
    <source>
        <dbReference type="SAM" id="MobiDB-lite"/>
    </source>
</evidence>
<name>C3ZF18_BRAFL</name>
<dbReference type="InParanoid" id="C3ZF18"/>
<reference evidence="2" key="1">
    <citation type="journal article" date="2008" name="Nature">
        <title>The amphioxus genome and the evolution of the chordate karyotype.</title>
        <authorList>
            <consortium name="US DOE Joint Genome Institute (JGI-PGF)"/>
            <person name="Putnam N.H."/>
            <person name="Butts T."/>
            <person name="Ferrier D.E.K."/>
            <person name="Furlong R.F."/>
            <person name="Hellsten U."/>
            <person name="Kawashima T."/>
            <person name="Robinson-Rechavi M."/>
            <person name="Shoguchi E."/>
            <person name="Terry A."/>
            <person name="Yu J.-K."/>
            <person name="Benito-Gutierrez E.L."/>
            <person name="Dubchak I."/>
            <person name="Garcia-Fernandez J."/>
            <person name="Gibson-Brown J.J."/>
            <person name="Grigoriev I.V."/>
            <person name="Horton A.C."/>
            <person name="de Jong P.J."/>
            <person name="Jurka J."/>
            <person name="Kapitonov V.V."/>
            <person name="Kohara Y."/>
            <person name="Kuroki Y."/>
            <person name="Lindquist E."/>
            <person name="Lucas S."/>
            <person name="Osoegawa K."/>
            <person name="Pennacchio L.A."/>
            <person name="Salamov A.A."/>
            <person name="Satou Y."/>
            <person name="Sauka-Spengler T."/>
            <person name="Schmutz J."/>
            <person name="Shin-I T."/>
            <person name="Toyoda A."/>
            <person name="Bronner-Fraser M."/>
            <person name="Fujiyama A."/>
            <person name="Holland L.Z."/>
            <person name="Holland P.W.H."/>
            <person name="Satoh N."/>
            <person name="Rokhsar D.S."/>
        </authorList>
    </citation>
    <scope>NUCLEOTIDE SEQUENCE [LARGE SCALE GENOMIC DNA]</scope>
    <source>
        <strain evidence="2">S238N-H82</strain>
        <tissue evidence="2">Testes</tissue>
    </source>
</reference>
<proteinExistence type="predicted"/>
<dbReference type="InterPro" id="IPR050952">
    <property type="entry name" value="TRIM-NHL_E3_ligases"/>
</dbReference>
<dbReference type="EMBL" id="GG666612">
    <property type="protein sequence ID" value="EEN49324.1"/>
    <property type="molecule type" value="Genomic_DNA"/>
</dbReference>
<dbReference type="Gene3D" id="2.120.10.30">
    <property type="entry name" value="TolB, C-terminal domain"/>
    <property type="match status" value="1"/>
</dbReference>
<dbReference type="eggNOG" id="KOG2177">
    <property type="taxonomic scope" value="Eukaryota"/>
</dbReference>
<dbReference type="AlphaFoldDB" id="C3ZF18"/>
<sequence length="611" mass="68431">MATKISHEEPPVYLGQEVAQDDCYRLEEPVGQLRCSEISEHVYIEPEVVVLPAQHGHRGRLRQSPPQRLERSEHVYEEAVDASFQVSDFSYTGDAIHCSLSQSGEVKNLSDYIADHVYKNPEPVSFPLRDVNDIRCRPGATTAETSFSVSPEWGREYVYEEPQPVVLQGEDHQTTQVDDEPTSFSNNKNSNVRTNNRKDKEKVTYAQILRVNSRCVARTTVAITILIITVAVLLLSDKSWQRQSQGPTDFLPKTTPTKVNVSFTMGVSGTLPYMSPYKPTKILSTSVQTSTAVTTTTTNFPPAIGTEEDSLWLETKKGSDCFQPPADERDESVPPAEHGYRFTFRLGGAGTREFSIPGGLVVSLSNKIFVTDMRHKTIQVFNMNGVQLRQFPTVVPGNRNVTMKPYDISMDNEGYFWVVGVTDEHVYWIVRYKEGGCIEIGFSIIKPGLLFRGIAVDRQRNHVIITGQYNARVMVVVLRQDGTVLHTFQTEQRGRFGPVTVDEDGTIFVVHPLSGFVHVFDSSIGFLFKFEGKTHNSRYAVTGICLTRSGNLIVVNGGNNGVEIHTRCGEFVRYVDTGVRFFHPYTATVGPDGQLLVTDRLFDSITIFTNY</sequence>
<dbReference type="SUPFAM" id="SSF101898">
    <property type="entry name" value="NHL repeat"/>
    <property type="match status" value="1"/>
</dbReference>
<dbReference type="InterPro" id="IPR011042">
    <property type="entry name" value="6-blade_b-propeller_TolB-like"/>
</dbReference>
<accession>C3ZF18</accession>
<gene>
    <name evidence="2" type="ORF">BRAFLDRAFT_83861</name>
</gene>
<feature type="compositionally biased region" description="Low complexity" evidence="1">
    <location>
        <begin position="185"/>
        <end position="194"/>
    </location>
</feature>
<dbReference type="PANTHER" id="PTHR24104">
    <property type="entry name" value="E3 UBIQUITIN-PROTEIN LIGASE NHLRC1-RELATED"/>
    <property type="match status" value="1"/>
</dbReference>
<protein>
    <submittedName>
        <fullName evidence="2">Uncharacterized protein</fullName>
    </submittedName>
</protein>
<organism>
    <name type="scientific">Branchiostoma floridae</name>
    <name type="common">Florida lancelet</name>
    <name type="synonym">Amphioxus</name>
    <dbReference type="NCBI Taxonomy" id="7739"/>
    <lineage>
        <taxon>Eukaryota</taxon>
        <taxon>Metazoa</taxon>
        <taxon>Chordata</taxon>
        <taxon>Cephalochordata</taxon>
        <taxon>Leptocardii</taxon>
        <taxon>Amphioxiformes</taxon>
        <taxon>Branchiostomatidae</taxon>
        <taxon>Branchiostoma</taxon>
    </lineage>
</organism>
<dbReference type="PANTHER" id="PTHR24104:SF50">
    <property type="entry name" value="SMP-30_GLUCONOLACTONASE_LRE-LIKE REGION DOMAIN-CONTAINING PROTEIN"/>
    <property type="match status" value="1"/>
</dbReference>
<feature type="region of interest" description="Disordered" evidence="1">
    <location>
        <begin position="175"/>
        <end position="194"/>
    </location>
</feature>
<dbReference type="CDD" id="cd05819">
    <property type="entry name" value="NHL"/>
    <property type="match status" value="1"/>
</dbReference>
<evidence type="ECO:0000313" key="2">
    <source>
        <dbReference type="EMBL" id="EEN49324.1"/>
    </source>
</evidence>